<reference evidence="2 3" key="1">
    <citation type="submission" date="2023-11" db="EMBL/GenBank/DDBJ databases">
        <title>Halocaridina rubra genome assembly.</title>
        <authorList>
            <person name="Smith C."/>
        </authorList>
    </citation>
    <scope>NUCLEOTIDE SEQUENCE [LARGE SCALE GENOMIC DNA]</scope>
    <source>
        <strain evidence="2">EP-1</strain>
        <tissue evidence="2">Whole</tissue>
    </source>
</reference>
<accession>A0AAN8ZZK9</accession>
<gene>
    <name evidence="2" type="ORF">SK128_021390</name>
</gene>
<dbReference type="AlphaFoldDB" id="A0AAN8ZZK9"/>
<feature type="compositionally biased region" description="Polar residues" evidence="1">
    <location>
        <begin position="1"/>
        <end position="10"/>
    </location>
</feature>
<feature type="region of interest" description="Disordered" evidence="1">
    <location>
        <begin position="69"/>
        <end position="101"/>
    </location>
</feature>
<protein>
    <submittedName>
        <fullName evidence="2">Uncharacterized protein</fullName>
    </submittedName>
</protein>
<proteinExistence type="predicted"/>
<keyword evidence="3" id="KW-1185">Reference proteome</keyword>
<feature type="region of interest" description="Disordered" evidence="1">
    <location>
        <begin position="1"/>
        <end position="20"/>
    </location>
</feature>
<evidence type="ECO:0000256" key="1">
    <source>
        <dbReference type="SAM" id="MobiDB-lite"/>
    </source>
</evidence>
<dbReference type="Proteomes" id="UP001381693">
    <property type="component" value="Unassembled WGS sequence"/>
</dbReference>
<organism evidence="2 3">
    <name type="scientific">Halocaridina rubra</name>
    <name type="common">Hawaiian red shrimp</name>
    <dbReference type="NCBI Taxonomy" id="373956"/>
    <lineage>
        <taxon>Eukaryota</taxon>
        <taxon>Metazoa</taxon>
        <taxon>Ecdysozoa</taxon>
        <taxon>Arthropoda</taxon>
        <taxon>Crustacea</taxon>
        <taxon>Multicrustacea</taxon>
        <taxon>Malacostraca</taxon>
        <taxon>Eumalacostraca</taxon>
        <taxon>Eucarida</taxon>
        <taxon>Decapoda</taxon>
        <taxon>Pleocyemata</taxon>
        <taxon>Caridea</taxon>
        <taxon>Atyoidea</taxon>
        <taxon>Atyidae</taxon>
        <taxon>Halocaridina</taxon>
    </lineage>
</organism>
<name>A0AAN8ZZK9_HALRR</name>
<comment type="caution">
    <text evidence="2">The sequence shown here is derived from an EMBL/GenBank/DDBJ whole genome shotgun (WGS) entry which is preliminary data.</text>
</comment>
<evidence type="ECO:0000313" key="3">
    <source>
        <dbReference type="Proteomes" id="UP001381693"/>
    </source>
</evidence>
<evidence type="ECO:0000313" key="2">
    <source>
        <dbReference type="EMBL" id="KAK7066760.1"/>
    </source>
</evidence>
<feature type="compositionally biased region" description="Basic and acidic residues" evidence="1">
    <location>
        <begin position="11"/>
        <end position="20"/>
    </location>
</feature>
<dbReference type="EMBL" id="JAXCGZ010019033">
    <property type="protein sequence ID" value="KAK7066760.1"/>
    <property type="molecule type" value="Genomic_DNA"/>
</dbReference>
<feature type="non-terminal residue" evidence="2">
    <location>
        <position position="101"/>
    </location>
</feature>
<sequence length="101" mass="11320">MTNLRSTPSQGDREGISEARENRSAFILPKWIGKNLGGSECWVTGNRKQEYGKVHTTIFSGVPDKLSQESKITAESCRKRRSSNANVAQEIKESKKEDADY</sequence>
<feature type="compositionally biased region" description="Basic and acidic residues" evidence="1">
    <location>
        <begin position="90"/>
        <end position="101"/>
    </location>
</feature>